<accession>A0AAN9XJP0</accession>
<protein>
    <submittedName>
        <fullName evidence="1">Uncharacterized protein</fullName>
    </submittedName>
</protein>
<name>A0AAN9XJP0_PSOTE</name>
<sequence>MVRDCSRLIAEKLLKVESRKLRHNIDAGDWRLYTYQMYCWARSITDSLLVLTGSCLGVRAAKSSQRESSSHWL</sequence>
<dbReference type="Proteomes" id="UP001386955">
    <property type="component" value="Unassembled WGS sequence"/>
</dbReference>
<evidence type="ECO:0000313" key="1">
    <source>
        <dbReference type="EMBL" id="KAK7395442.1"/>
    </source>
</evidence>
<dbReference type="AlphaFoldDB" id="A0AAN9XJP0"/>
<organism evidence="1 2">
    <name type="scientific">Psophocarpus tetragonolobus</name>
    <name type="common">Winged bean</name>
    <name type="synonym">Dolichos tetragonolobus</name>
    <dbReference type="NCBI Taxonomy" id="3891"/>
    <lineage>
        <taxon>Eukaryota</taxon>
        <taxon>Viridiplantae</taxon>
        <taxon>Streptophyta</taxon>
        <taxon>Embryophyta</taxon>
        <taxon>Tracheophyta</taxon>
        <taxon>Spermatophyta</taxon>
        <taxon>Magnoliopsida</taxon>
        <taxon>eudicotyledons</taxon>
        <taxon>Gunneridae</taxon>
        <taxon>Pentapetalae</taxon>
        <taxon>rosids</taxon>
        <taxon>fabids</taxon>
        <taxon>Fabales</taxon>
        <taxon>Fabaceae</taxon>
        <taxon>Papilionoideae</taxon>
        <taxon>50 kb inversion clade</taxon>
        <taxon>NPAAA clade</taxon>
        <taxon>indigoferoid/millettioid clade</taxon>
        <taxon>Phaseoleae</taxon>
        <taxon>Psophocarpus</taxon>
    </lineage>
</organism>
<gene>
    <name evidence="1" type="ORF">VNO78_16000</name>
</gene>
<evidence type="ECO:0000313" key="2">
    <source>
        <dbReference type="Proteomes" id="UP001386955"/>
    </source>
</evidence>
<proteinExistence type="predicted"/>
<comment type="caution">
    <text evidence="1">The sequence shown here is derived from an EMBL/GenBank/DDBJ whole genome shotgun (WGS) entry which is preliminary data.</text>
</comment>
<dbReference type="EMBL" id="JAYMYS010000004">
    <property type="protein sequence ID" value="KAK7395442.1"/>
    <property type="molecule type" value="Genomic_DNA"/>
</dbReference>
<reference evidence="1 2" key="1">
    <citation type="submission" date="2024-01" db="EMBL/GenBank/DDBJ databases">
        <title>The genomes of 5 underutilized Papilionoideae crops provide insights into root nodulation and disease resistanc.</title>
        <authorList>
            <person name="Jiang F."/>
        </authorList>
    </citation>
    <scope>NUCLEOTIDE SEQUENCE [LARGE SCALE GENOMIC DNA]</scope>
    <source>
        <strain evidence="1">DUOXIRENSHENG_FW03</strain>
        <tissue evidence="1">Leaves</tissue>
    </source>
</reference>
<keyword evidence="2" id="KW-1185">Reference proteome</keyword>